<dbReference type="SUPFAM" id="SSF51197">
    <property type="entry name" value="Clavaminate synthase-like"/>
    <property type="match status" value="1"/>
</dbReference>
<gene>
    <name evidence="2" type="ORF">MNBD_NITROSPIRAE01-1771</name>
</gene>
<dbReference type="InterPro" id="IPR015392">
    <property type="entry name" value="TehB/YeaR-like_dom"/>
</dbReference>
<protein>
    <recommendedName>
        <fullName evidence="1">TehB/YeaR-like domain-containing protein</fullName>
    </recommendedName>
</protein>
<accession>A0A3B1CFV9</accession>
<evidence type="ECO:0000313" key="2">
    <source>
        <dbReference type="EMBL" id="VAX29356.1"/>
    </source>
</evidence>
<dbReference type="EMBL" id="UOGF01000049">
    <property type="protein sequence ID" value="VAX29356.1"/>
    <property type="molecule type" value="Genomic_DNA"/>
</dbReference>
<reference evidence="2" key="1">
    <citation type="submission" date="2018-06" db="EMBL/GenBank/DDBJ databases">
        <authorList>
            <person name="Zhirakovskaya E."/>
        </authorList>
    </citation>
    <scope>NUCLEOTIDE SEQUENCE</scope>
</reference>
<evidence type="ECO:0000259" key="1">
    <source>
        <dbReference type="Pfam" id="PF09313"/>
    </source>
</evidence>
<name>A0A3B1CFV9_9ZZZZ</name>
<proteinExistence type="predicted"/>
<dbReference type="Gene3D" id="2.60.120.10">
    <property type="entry name" value="Jelly Rolls"/>
    <property type="match status" value="1"/>
</dbReference>
<organism evidence="2">
    <name type="scientific">hydrothermal vent metagenome</name>
    <dbReference type="NCBI Taxonomy" id="652676"/>
    <lineage>
        <taxon>unclassified sequences</taxon>
        <taxon>metagenomes</taxon>
        <taxon>ecological metagenomes</taxon>
    </lineage>
</organism>
<dbReference type="Pfam" id="PF09313">
    <property type="entry name" value="TehB-like"/>
    <property type="match status" value="1"/>
</dbReference>
<dbReference type="InterPro" id="IPR014710">
    <property type="entry name" value="RmlC-like_jellyroll"/>
</dbReference>
<dbReference type="Pfam" id="PF12088">
    <property type="entry name" value="DUF3565"/>
    <property type="match status" value="1"/>
</dbReference>
<dbReference type="AlphaFoldDB" id="A0A3B1CFV9"/>
<dbReference type="InterPro" id="IPR021948">
    <property type="entry name" value="DUF3565"/>
</dbReference>
<sequence>MKRKITGFYLDEHNDWVAELDCYHGQHVRHNPPFKNRPWVMTVSGRKDKLGEKLNCVRCDRLEFPEGLVAYRKTAIFTADSVPKGLLKDHSLAPGHWGLLHVLEGQLRYQLKHFKKESTLLSKNEKAVIVPCMLHAVAPLGPVRFYVEFFSKDGVESQKNMCI</sequence>
<feature type="domain" description="TehB/YeaR-like" evidence="1">
    <location>
        <begin position="72"/>
        <end position="147"/>
    </location>
</feature>